<gene>
    <name evidence="7" type="ORF">FZD47_07115</name>
    <name evidence="6" type="ORF">FZD51_12375</name>
</gene>
<dbReference type="GO" id="GO:0016987">
    <property type="term" value="F:sigma factor activity"/>
    <property type="evidence" value="ECO:0007669"/>
    <property type="project" value="UniProtKB-KW"/>
</dbReference>
<dbReference type="SUPFAM" id="SSF88659">
    <property type="entry name" value="Sigma3 and sigma4 domains of RNA polymerase sigma factors"/>
    <property type="match status" value="1"/>
</dbReference>
<dbReference type="Pfam" id="PF08281">
    <property type="entry name" value="Sigma70_r4_2"/>
    <property type="match status" value="1"/>
</dbReference>
<dbReference type="GO" id="GO:0003677">
    <property type="term" value="F:DNA binding"/>
    <property type="evidence" value="ECO:0007669"/>
    <property type="project" value="InterPro"/>
</dbReference>
<dbReference type="PANTHER" id="PTHR43133">
    <property type="entry name" value="RNA POLYMERASE ECF-TYPE SIGMA FACTO"/>
    <property type="match status" value="1"/>
</dbReference>
<evidence type="ECO:0000256" key="2">
    <source>
        <dbReference type="ARBA" id="ARBA00023015"/>
    </source>
</evidence>
<evidence type="ECO:0000259" key="5">
    <source>
        <dbReference type="PROSITE" id="PS00622"/>
    </source>
</evidence>
<evidence type="ECO:0000256" key="3">
    <source>
        <dbReference type="ARBA" id="ARBA00023082"/>
    </source>
</evidence>
<dbReference type="PANTHER" id="PTHR43133:SF51">
    <property type="entry name" value="RNA POLYMERASE SIGMA FACTOR"/>
    <property type="match status" value="1"/>
</dbReference>
<accession>A0A5D4RAY5</accession>
<protein>
    <submittedName>
        <fullName evidence="6">Sigma-70 family RNA polymerase sigma factor</fullName>
    </submittedName>
</protein>
<name>A0A5D4RAY5_9BACI</name>
<dbReference type="InterPro" id="IPR036388">
    <property type="entry name" value="WH-like_DNA-bd_sf"/>
</dbReference>
<dbReference type="InterPro" id="IPR014284">
    <property type="entry name" value="RNA_pol_sigma-70_dom"/>
</dbReference>
<comment type="caution">
    <text evidence="6">The sequence shown here is derived from an EMBL/GenBank/DDBJ whole genome shotgun (WGS) entry which is preliminary data.</text>
</comment>
<dbReference type="NCBIfam" id="TIGR02937">
    <property type="entry name" value="sigma70-ECF"/>
    <property type="match status" value="1"/>
</dbReference>
<dbReference type="InterPro" id="IPR000792">
    <property type="entry name" value="Tscrpt_reg_LuxR_C"/>
</dbReference>
<reference evidence="8 9" key="1">
    <citation type="submission" date="2019-08" db="EMBL/GenBank/DDBJ databases">
        <title>Bacillus genomes from the desert of Cuatro Cienegas, Coahuila.</title>
        <authorList>
            <person name="Olmedo-Alvarez G."/>
        </authorList>
    </citation>
    <scope>NUCLEOTIDE SEQUENCE [LARGE SCALE GENOMIC DNA]</scope>
    <source>
        <strain evidence="7 9">CH37_1T</strain>
        <strain evidence="6 8">CH446_14T</strain>
    </source>
</reference>
<evidence type="ECO:0000313" key="9">
    <source>
        <dbReference type="Proteomes" id="UP000323732"/>
    </source>
</evidence>
<evidence type="ECO:0000313" key="6">
    <source>
        <dbReference type="EMBL" id="TYS47729.1"/>
    </source>
</evidence>
<keyword evidence="4" id="KW-0804">Transcription</keyword>
<dbReference type="AlphaFoldDB" id="A0A5D4RAY5"/>
<evidence type="ECO:0000313" key="7">
    <source>
        <dbReference type="EMBL" id="TYS65107.1"/>
    </source>
</evidence>
<dbReference type="CDD" id="cd06171">
    <property type="entry name" value="Sigma70_r4"/>
    <property type="match status" value="1"/>
</dbReference>
<dbReference type="InterPro" id="IPR039425">
    <property type="entry name" value="RNA_pol_sigma-70-like"/>
</dbReference>
<dbReference type="InterPro" id="IPR013249">
    <property type="entry name" value="RNA_pol_sigma70_r4_t2"/>
</dbReference>
<feature type="domain" description="HTH luxR-type" evidence="5">
    <location>
        <begin position="141"/>
        <end position="168"/>
    </location>
</feature>
<keyword evidence="2" id="KW-0805">Transcription regulation</keyword>
<dbReference type="EMBL" id="VTES01000002">
    <property type="protein sequence ID" value="TYS65107.1"/>
    <property type="molecule type" value="Genomic_DNA"/>
</dbReference>
<dbReference type="EMBL" id="VTER01000006">
    <property type="protein sequence ID" value="TYS47729.1"/>
    <property type="molecule type" value="Genomic_DNA"/>
</dbReference>
<dbReference type="GO" id="GO:0006352">
    <property type="term" value="P:DNA-templated transcription initiation"/>
    <property type="evidence" value="ECO:0007669"/>
    <property type="project" value="InterPro"/>
</dbReference>
<keyword evidence="3" id="KW-0731">Sigma factor</keyword>
<dbReference type="Gene3D" id="1.10.1740.10">
    <property type="match status" value="1"/>
</dbReference>
<dbReference type="PROSITE" id="PS00622">
    <property type="entry name" value="HTH_LUXR_1"/>
    <property type="match status" value="1"/>
</dbReference>
<dbReference type="Proteomes" id="UP000323732">
    <property type="component" value="Unassembled WGS sequence"/>
</dbReference>
<sequence length="182" mass="20951">MCKGRKINVFSEKDIILAKKGNEESFVRLIESCELSLYRVARGLLSNDNDCADAIQETILKSFRSIRKLKQPKYFKTWITRILINECHNILRKKQTVVPVEDIEYYLSDRFLGDPAQSISEAIGELDEKHRAPVILYYYEDFSVKEIAELLEISTGTVKSRLNRARAKLSVYLSEERGIGNA</sequence>
<evidence type="ECO:0000256" key="1">
    <source>
        <dbReference type="ARBA" id="ARBA00010641"/>
    </source>
</evidence>
<dbReference type="InterPro" id="IPR013325">
    <property type="entry name" value="RNA_pol_sigma_r2"/>
</dbReference>
<dbReference type="Gene3D" id="1.10.10.10">
    <property type="entry name" value="Winged helix-like DNA-binding domain superfamily/Winged helix DNA-binding domain"/>
    <property type="match status" value="1"/>
</dbReference>
<dbReference type="SUPFAM" id="SSF88946">
    <property type="entry name" value="Sigma2 domain of RNA polymerase sigma factors"/>
    <property type="match status" value="1"/>
</dbReference>
<dbReference type="Pfam" id="PF04542">
    <property type="entry name" value="Sigma70_r2"/>
    <property type="match status" value="1"/>
</dbReference>
<evidence type="ECO:0000313" key="8">
    <source>
        <dbReference type="Proteomes" id="UP000322139"/>
    </source>
</evidence>
<dbReference type="Proteomes" id="UP000322139">
    <property type="component" value="Unassembled WGS sequence"/>
</dbReference>
<organism evidence="6 8">
    <name type="scientific">Bacillus infantis</name>
    <dbReference type="NCBI Taxonomy" id="324767"/>
    <lineage>
        <taxon>Bacteria</taxon>
        <taxon>Bacillati</taxon>
        <taxon>Bacillota</taxon>
        <taxon>Bacilli</taxon>
        <taxon>Bacillales</taxon>
        <taxon>Bacillaceae</taxon>
        <taxon>Bacillus</taxon>
    </lineage>
</organism>
<dbReference type="InterPro" id="IPR013324">
    <property type="entry name" value="RNA_pol_sigma_r3/r4-like"/>
</dbReference>
<dbReference type="InterPro" id="IPR007627">
    <property type="entry name" value="RNA_pol_sigma70_r2"/>
</dbReference>
<comment type="similarity">
    <text evidence="1">Belongs to the sigma-70 factor family. ECF subfamily.</text>
</comment>
<proteinExistence type="inferred from homology"/>
<evidence type="ECO:0000256" key="4">
    <source>
        <dbReference type="ARBA" id="ARBA00023163"/>
    </source>
</evidence>